<dbReference type="SUPFAM" id="SSF53448">
    <property type="entry name" value="Nucleotide-diphospho-sugar transferases"/>
    <property type="match status" value="1"/>
</dbReference>
<dbReference type="InterPro" id="IPR001173">
    <property type="entry name" value="Glyco_trans_2-like"/>
</dbReference>
<organism evidence="2 3">
    <name type="scientific">Bifidobacterium choloepi</name>
    <dbReference type="NCBI Taxonomy" id="2614131"/>
    <lineage>
        <taxon>Bacteria</taxon>
        <taxon>Bacillati</taxon>
        <taxon>Actinomycetota</taxon>
        <taxon>Actinomycetes</taxon>
        <taxon>Bifidobacteriales</taxon>
        <taxon>Bifidobacteriaceae</taxon>
        <taxon>Bifidobacterium</taxon>
    </lineage>
</organism>
<evidence type="ECO:0000313" key="3">
    <source>
        <dbReference type="Proteomes" id="UP000469292"/>
    </source>
</evidence>
<dbReference type="PANTHER" id="PTHR43179:SF10">
    <property type="entry name" value="GLYCOSYL TRANSFERASE"/>
    <property type="match status" value="1"/>
</dbReference>
<dbReference type="PANTHER" id="PTHR43179">
    <property type="entry name" value="RHAMNOSYLTRANSFERASE WBBL"/>
    <property type="match status" value="1"/>
</dbReference>
<dbReference type="Proteomes" id="UP000469292">
    <property type="component" value="Unassembled WGS sequence"/>
</dbReference>
<dbReference type="GO" id="GO:0016740">
    <property type="term" value="F:transferase activity"/>
    <property type="evidence" value="ECO:0007669"/>
    <property type="project" value="UniProtKB-KW"/>
</dbReference>
<dbReference type="RefSeq" id="WP_163227947.1">
    <property type="nucleotide sequence ID" value="NZ_VYSG01000003.1"/>
</dbReference>
<dbReference type="AlphaFoldDB" id="A0A6I5N0C0"/>
<name>A0A6I5N0C0_9BIFI</name>
<gene>
    <name evidence="2" type="ORF">F6S87_07035</name>
</gene>
<feature type="domain" description="Glycosyltransferase 2-like" evidence="1">
    <location>
        <begin position="8"/>
        <end position="196"/>
    </location>
</feature>
<keyword evidence="3" id="KW-1185">Reference proteome</keyword>
<sequence>MTQLSASIVIYKNYNDVIIAAHSLLDDIRSEKMTCKLFLIDNSASLSDREVIQGRRMLRHEFANYSEIEFIDLKKNIGFGAAHNVVLPKINSDFHLIVNPDIEVKAGAISALVNAAQTIENVAIAAPKLVGPSMEMLPAYRREITLLDVLARNAPNSLLSKRRAYHEMSDKDFSQIQDIPFIQGSFLLIRTAVFKNLQGFDESFFMYLEDADLCKRASSYGRIVYVPSATVIHKWEKGSHHNKKLLKYHLQSFMVYFRKWGIRWK</sequence>
<proteinExistence type="predicted"/>
<dbReference type="Pfam" id="PF00535">
    <property type="entry name" value="Glycos_transf_2"/>
    <property type="match status" value="1"/>
</dbReference>
<comment type="caution">
    <text evidence="2">The sequence shown here is derived from an EMBL/GenBank/DDBJ whole genome shotgun (WGS) entry which is preliminary data.</text>
</comment>
<protein>
    <submittedName>
        <fullName evidence="2">Glycosyltransferase family 2 protein</fullName>
    </submittedName>
</protein>
<dbReference type="InterPro" id="IPR029044">
    <property type="entry name" value="Nucleotide-diphossugar_trans"/>
</dbReference>
<keyword evidence="2" id="KW-0808">Transferase</keyword>
<dbReference type="EMBL" id="VYSG01000003">
    <property type="protein sequence ID" value="NEG70348.1"/>
    <property type="molecule type" value="Genomic_DNA"/>
</dbReference>
<dbReference type="Gene3D" id="3.90.550.10">
    <property type="entry name" value="Spore Coat Polysaccharide Biosynthesis Protein SpsA, Chain A"/>
    <property type="match status" value="1"/>
</dbReference>
<reference evidence="2 3" key="1">
    <citation type="submission" date="2019-09" db="EMBL/GenBank/DDBJ databases">
        <title>Phylogenetic characterization of a novel taxon of the genus Bifidobacterium: Bifidobacterium choloepi sp. nov.</title>
        <authorList>
            <person name="Modesto M."/>
            <person name="Satti M."/>
        </authorList>
    </citation>
    <scope>NUCLEOTIDE SEQUENCE [LARGE SCALE GENOMIC DNA]</scope>
    <source>
        <strain evidence="2 3">BRDM6</strain>
    </source>
</reference>
<accession>A0A6I5N0C0</accession>
<dbReference type="CDD" id="cd04186">
    <property type="entry name" value="GT_2_like_c"/>
    <property type="match status" value="1"/>
</dbReference>
<evidence type="ECO:0000313" key="2">
    <source>
        <dbReference type="EMBL" id="NEG70348.1"/>
    </source>
</evidence>
<evidence type="ECO:0000259" key="1">
    <source>
        <dbReference type="Pfam" id="PF00535"/>
    </source>
</evidence>